<dbReference type="InterPro" id="IPR005467">
    <property type="entry name" value="His_kinase_dom"/>
</dbReference>
<keyword evidence="5" id="KW-0418">Kinase</keyword>
<dbReference type="Gene3D" id="3.30.565.10">
    <property type="entry name" value="Histidine kinase-like ATPase, C-terminal domain"/>
    <property type="match status" value="1"/>
</dbReference>
<evidence type="ECO:0000259" key="8">
    <source>
        <dbReference type="PROSITE" id="PS50109"/>
    </source>
</evidence>
<dbReference type="Gene3D" id="1.10.287.130">
    <property type="match status" value="1"/>
</dbReference>
<dbReference type="GO" id="GO:0009927">
    <property type="term" value="F:histidine phosphotransfer kinase activity"/>
    <property type="evidence" value="ECO:0007669"/>
    <property type="project" value="TreeGrafter"/>
</dbReference>
<dbReference type="PRINTS" id="PR00344">
    <property type="entry name" value="BCTRLSENSOR"/>
</dbReference>
<dbReference type="InterPro" id="IPR003661">
    <property type="entry name" value="HisK_dim/P_dom"/>
</dbReference>
<feature type="modified residue" description="4-aspartylphosphate" evidence="7">
    <location>
        <position position="1108"/>
    </location>
</feature>
<keyword evidence="4" id="KW-0808">Transferase</keyword>
<protein>
    <recommendedName>
        <fullName evidence="2">histidine kinase</fullName>
        <ecNumber evidence="2">2.7.13.3</ecNumber>
    </recommendedName>
</protein>
<dbReference type="GO" id="GO:0005886">
    <property type="term" value="C:plasma membrane"/>
    <property type="evidence" value="ECO:0007669"/>
    <property type="project" value="TreeGrafter"/>
</dbReference>
<dbReference type="Gene3D" id="2.130.10.10">
    <property type="entry name" value="YVTN repeat-like/Quinoprotein amine dehydrogenase"/>
    <property type="match status" value="4"/>
</dbReference>
<dbReference type="InterPro" id="IPR011006">
    <property type="entry name" value="CheY-like_superfamily"/>
</dbReference>
<dbReference type="PANTHER" id="PTHR43047:SF72">
    <property type="entry name" value="OSMOSENSING HISTIDINE PROTEIN KINASE SLN1"/>
    <property type="match status" value="1"/>
</dbReference>
<dbReference type="InterPro" id="IPR036890">
    <property type="entry name" value="HATPase_C_sf"/>
</dbReference>
<evidence type="ECO:0000256" key="3">
    <source>
        <dbReference type="ARBA" id="ARBA00022553"/>
    </source>
</evidence>
<dbReference type="SUPFAM" id="SSF63829">
    <property type="entry name" value="Calcium-dependent phosphotriesterase"/>
    <property type="match status" value="2"/>
</dbReference>
<dbReference type="InterPro" id="IPR003594">
    <property type="entry name" value="HATPase_dom"/>
</dbReference>
<proteinExistence type="predicted"/>
<keyword evidence="6" id="KW-0902">Two-component regulatory system</keyword>
<dbReference type="Pfam" id="PF00512">
    <property type="entry name" value="HisKA"/>
    <property type="match status" value="1"/>
</dbReference>
<evidence type="ECO:0000256" key="4">
    <source>
        <dbReference type="ARBA" id="ARBA00022679"/>
    </source>
</evidence>
<evidence type="ECO:0000256" key="6">
    <source>
        <dbReference type="ARBA" id="ARBA00023012"/>
    </source>
</evidence>
<dbReference type="InterPro" id="IPR001789">
    <property type="entry name" value="Sig_transdc_resp-reg_receiver"/>
</dbReference>
<name>A0A371K6D9_9GAMM</name>
<dbReference type="InterPro" id="IPR013783">
    <property type="entry name" value="Ig-like_fold"/>
</dbReference>
<dbReference type="EMBL" id="QTSU01000001">
    <property type="protein sequence ID" value="RDZ29424.1"/>
    <property type="molecule type" value="Genomic_DNA"/>
</dbReference>
<dbReference type="Pfam" id="PF00072">
    <property type="entry name" value="Response_reg"/>
    <property type="match status" value="1"/>
</dbReference>
<dbReference type="Pfam" id="PF02518">
    <property type="entry name" value="HATPase_c"/>
    <property type="match status" value="1"/>
</dbReference>
<organism evidence="10 11">
    <name type="scientific">Lysobacter silvisoli</name>
    <dbReference type="NCBI Taxonomy" id="2293254"/>
    <lineage>
        <taxon>Bacteria</taxon>
        <taxon>Pseudomonadati</taxon>
        <taxon>Pseudomonadota</taxon>
        <taxon>Gammaproteobacteria</taxon>
        <taxon>Lysobacterales</taxon>
        <taxon>Lysobacteraceae</taxon>
        <taxon>Lysobacter</taxon>
    </lineage>
</organism>
<evidence type="ECO:0000313" key="11">
    <source>
        <dbReference type="Proteomes" id="UP000264492"/>
    </source>
</evidence>
<dbReference type="SMART" id="SM00448">
    <property type="entry name" value="REC"/>
    <property type="match status" value="1"/>
</dbReference>
<dbReference type="InterPro" id="IPR036097">
    <property type="entry name" value="HisK_dim/P_sf"/>
</dbReference>
<dbReference type="Gene3D" id="3.40.50.2300">
    <property type="match status" value="1"/>
</dbReference>
<dbReference type="AlphaFoldDB" id="A0A371K6D9"/>
<evidence type="ECO:0000313" key="10">
    <source>
        <dbReference type="EMBL" id="RDZ29424.1"/>
    </source>
</evidence>
<dbReference type="SUPFAM" id="SSF47384">
    <property type="entry name" value="Homodimeric domain of signal transducing histidine kinase"/>
    <property type="match status" value="1"/>
</dbReference>
<evidence type="ECO:0000259" key="9">
    <source>
        <dbReference type="PROSITE" id="PS50110"/>
    </source>
</evidence>
<dbReference type="EC" id="2.7.13.3" evidence="2"/>
<dbReference type="FunFam" id="1.10.287.130:FF:000028">
    <property type="entry name" value="Hybrid signal transduction histidine kinase"/>
    <property type="match status" value="1"/>
</dbReference>
<dbReference type="Gene3D" id="2.60.40.10">
    <property type="entry name" value="Immunoglobulins"/>
    <property type="match status" value="1"/>
</dbReference>
<reference evidence="10 11" key="1">
    <citation type="submission" date="2018-08" db="EMBL/GenBank/DDBJ databases">
        <title>Lysobacter sp. zong2l5, whole genome shotgun sequence.</title>
        <authorList>
            <person name="Zhang X."/>
            <person name="Feng G."/>
            <person name="Zhu H."/>
        </authorList>
    </citation>
    <scope>NUCLEOTIDE SEQUENCE [LARGE SCALE GENOMIC DNA]</scope>
    <source>
        <strain evidence="11">zong2l5</strain>
    </source>
</reference>
<dbReference type="CDD" id="cd16922">
    <property type="entry name" value="HATPase_EvgS-ArcB-TorS-like"/>
    <property type="match status" value="1"/>
</dbReference>
<keyword evidence="3 7" id="KW-0597">Phosphoprotein</keyword>
<dbReference type="SMART" id="SM00387">
    <property type="entry name" value="HATPase_c"/>
    <property type="match status" value="1"/>
</dbReference>
<dbReference type="PROSITE" id="PS50109">
    <property type="entry name" value="HIS_KIN"/>
    <property type="match status" value="1"/>
</dbReference>
<dbReference type="InterPro" id="IPR015943">
    <property type="entry name" value="WD40/YVTN_repeat-like_dom_sf"/>
</dbReference>
<dbReference type="CDD" id="cd00082">
    <property type="entry name" value="HisKA"/>
    <property type="match status" value="1"/>
</dbReference>
<sequence length="1175" mass="128091">MHGSQAPLRWLWATLLWALLLPARAALPETPQFRYYGVAEGVPSSTVAALAQDSEGYIWMATHDGLARYDGVSFRVWRHVPGDPGSLPSNMVQALHVDARDRVWVGLSGGGLHMLDHERQSFVHYGRQTHPLIGSDEIYAIASTADGAVWFGTDGAGVHRLAPDGDITRYMPGEAQGQGLPGEYIWTMKTDARGRLWVGTTTGLAYWDGQRFHTVDVDGISGRWVTALSPAADGSLWIGAGLRAFRRTPDGAIEPQPWFDPADKTGVYGVVGDGPGNYWVATHRGLRRVLGGKLVPLANEAEIAQINTLDLLRDHEGGWWFATEERGVAYLAPNWRQFTVLKPGAGHPGAPRVAYMRDLAAAAGNGVWMVGERGVIDRLDLGDGRTRQHAVPALADTPLYSVLQARDGAMWFGSTLGLTRVAPGGAVRGWTATSAQDATFSDIPDQLVETPDGNLWIAYMPPALQMRDRDGRVRVSVRPEENRGIDTLYIEQIEAGPDGALWLAGPSGLARWDAAASRFEPLPGSPVDRVFGFSVVGRDRVWLHRLEALEQYAWDGRSLRLLKRVSGDEGLPATESGGVMAWGDNVWLTTRRGLICWNQRRERLRIYGMRDGLPSQEFTERNPLLTDNGIAVASTMDGVVLFDAGRAPDEVKAPRLVIETLSYRRDEDEFKLDPDRPVVLGPQDRDLRVSARLLSFVDLQTHRYRFRLHGYDPDWVIQSGNGERVFSKLEPGSYRLEVQAANADGIWSASRQFSLSVQPPWWRTPPALAALIGLAILGAWWAAERYRLRLKRRLEWQAAERERELTKQASLAKTRFLATLGHEVRTPMTGVLGMSELLLDTALDPRQRGYTESIQRAGKHLLRLVNDALDLARIESGKLELADEAFDLHVLVADASELMAPLARKRGLAFELEVAADAPRGLRGDPHRVRQILLNLLGNAIKFTEQGRVSLRVSALSPQGARFEVADTGPGLDEEQKSRLFRRFEQAEGVRTAARYGGSGLGLAICQELAAAMNGQIAVDSAPGQGARFVFDLPLPAAAASAGAIAPDRAGDSPRAPLALLLVEDDPTVAEVVAGLLRAQGHRVTHVGNGLAALTEIATAGFDAALLDLDLPGISGLDLARQLRAQGYARPMIAITARADAEAEPQALAAGFDRFLRKPVTGAMLAAELEAALAG</sequence>
<evidence type="ECO:0000256" key="7">
    <source>
        <dbReference type="PROSITE-ProRule" id="PRU00169"/>
    </source>
</evidence>
<dbReference type="PANTHER" id="PTHR43047">
    <property type="entry name" value="TWO-COMPONENT HISTIDINE PROTEIN KINASE"/>
    <property type="match status" value="1"/>
</dbReference>
<dbReference type="CDD" id="cd17546">
    <property type="entry name" value="REC_hyHK_CKI1_RcsC-like"/>
    <property type="match status" value="1"/>
</dbReference>
<feature type="domain" description="Response regulatory" evidence="9">
    <location>
        <begin position="1059"/>
        <end position="1173"/>
    </location>
</feature>
<comment type="catalytic activity">
    <reaction evidence="1">
        <text>ATP + protein L-histidine = ADP + protein N-phospho-L-histidine.</text>
        <dbReference type="EC" id="2.7.13.3"/>
    </reaction>
</comment>
<dbReference type="InterPro" id="IPR011110">
    <property type="entry name" value="Reg_prop"/>
</dbReference>
<accession>A0A371K6D9</accession>
<evidence type="ECO:0000256" key="5">
    <source>
        <dbReference type="ARBA" id="ARBA00022777"/>
    </source>
</evidence>
<feature type="domain" description="Histidine kinase" evidence="8">
    <location>
        <begin position="819"/>
        <end position="1037"/>
    </location>
</feature>
<dbReference type="SUPFAM" id="SSF55874">
    <property type="entry name" value="ATPase domain of HSP90 chaperone/DNA topoisomerase II/histidine kinase"/>
    <property type="match status" value="1"/>
</dbReference>
<gene>
    <name evidence="10" type="ORF">DX914_10180</name>
</gene>
<dbReference type="Pfam" id="PF07495">
    <property type="entry name" value="Y_Y_Y"/>
    <property type="match status" value="1"/>
</dbReference>
<dbReference type="PROSITE" id="PS50110">
    <property type="entry name" value="RESPONSE_REGULATORY"/>
    <property type="match status" value="1"/>
</dbReference>
<dbReference type="FunFam" id="3.30.565.10:FF:000010">
    <property type="entry name" value="Sensor histidine kinase RcsC"/>
    <property type="match status" value="1"/>
</dbReference>
<dbReference type="SUPFAM" id="SSF52172">
    <property type="entry name" value="CheY-like"/>
    <property type="match status" value="1"/>
</dbReference>
<dbReference type="InterPro" id="IPR011123">
    <property type="entry name" value="Y_Y_Y"/>
</dbReference>
<dbReference type="InterPro" id="IPR004358">
    <property type="entry name" value="Sig_transdc_His_kin-like_C"/>
</dbReference>
<evidence type="ECO:0000256" key="2">
    <source>
        <dbReference type="ARBA" id="ARBA00012438"/>
    </source>
</evidence>
<dbReference type="Pfam" id="PF07494">
    <property type="entry name" value="Reg_prop"/>
    <property type="match status" value="2"/>
</dbReference>
<dbReference type="SMART" id="SM00388">
    <property type="entry name" value="HisKA"/>
    <property type="match status" value="1"/>
</dbReference>
<evidence type="ECO:0000256" key="1">
    <source>
        <dbReference type="ARBA" id="ARBA00000085"/>
    </source>
</evidence>
<comment type="caution">
    <text evidence="10">The sequence shown here is derived from an EMBL/GenBank/DDBJ whole genome shotgun (WGS) entry which is preliminary data.</text>
</comment>
<dbReference type="Proteomes" id="UP000264492">
    <property type="component" value="Unassembled WGS sequence"/>
</dbReference>
<dbReference type="GO" id="GO:0000155">
    <property type="term" value="F:phosphorelay sensor kinase activity"/>
    <property type="evidence" value="ECO:0007669"/>
    <property type="project" value="InterPro"/>
</dbReference>
<keyword evidence="11" id="KW-1185">Reference proteome</keyword>